<proteinExistence type="predicted"/>
<name>A0A165YUA5_9AGAM</name>
<accession>A0A165YUA5</accession>
<reference evidence="2 3" key="1">
    <citation type="journal article" date="2016" name="Mol. Biol. Evol.">
        <title>Comparative Genomics of Early-Diverging Mushroom-Forming Fungi Provides Insights into the Origins of Lignocellulose Decay Capabilities.</title>
        <authorList>
            <person name="Nagy L.G."/>
            <person name="Riley R."/>
            <person name="Tritt A."/>
            <person name="Adam C."/>
            <person name="Daum C."/>
            <person name="Floudas D."/>
            <person name="Sun H."/>
            <person name="Yadav J.S."/>
            <person name="Pangilinan J."/>
            <person name="Larsson K.H."/>
            <person name="Matsuura K."/>
            <person name="Barry K."/>
            <person name="Labutti K."/>
            <person name="Kuo R."/>
            <person name="Ohm R.A."/>
            <person name="Bhattacharya S.S."/>
            <person name="Shirouzu T."/>
            <person name="Yoshinaga Y."/>
            <person name="Martin F.M."/>
            <person name="Grigoriev I.V."/>
            <person name="Hibbett D.S."/>
        </authorList>
    </citation>
    <scope>NUCLEOTIDE SEQUENCE [LARGE SCALE GENOMIC DNA]</scope>
    <source>
        <strain evidence="2 3">CBS 109695</strain>
    </source>
</reference>
<feature type="region of interest" description="Disordered" evidence="1">
    <location>
        <begin position="1"/>
        <end position="45"/>
    </location>
</feature>
<evidence type="ECO:0000313" key="3">
    <source>
        <dbReference type="Proteomes" id="UP000076532"/>
    </source>
</evidence>
<dbReference type="Proteomes" id="UP000076532">
    <property type="component" value="Unassembled WGS sequence"/>
</dbReference>
<dbReference type="EMBL" id="KV417690">
    <property type="protein sequence ID" value="KZP09922.1"/>
    <property type="molecule type" value="Genomic_DNA"/>
</dbReference>
<protein>
    <submittedName>
        <fullName evidence="2">Uncharacterized protein</fullName>
    </submittedName>
</protein>
<organism evidence="2 3">
    <name type="scientific">Athelia psychrophila</name>
    <dbReference type="NCBI Taxonomy" id="1759441"/>
    <lineage>
        <taxon>Eukaryota</taxon>
        <taxon>Fungi</taxon>
        <taxon>Dikarya</taxon>
        <taxon>Basidiomycota</taxon>
        <taxon>Agaricomycotina</taxon>
        <taxon>Agaricomycetes</taxon>
        <taxon>Agaricomycetidae</taxon>
        <taxon>Atheliales</taxon>
        <taxon>Atheliaceae</taxon>
        <taxon>Athelia</taxon>
    </lineage>
</organism>
<dbReference type="AlphaFoldDB" id="A0A165YUA5"/>
<sequence length="133" mass="14764">MSHMRPSPSPDVPRTSQTRRKPTDATKTQRRPLLPARRPGVRRTVKRAVACGEHRAAARTVPLSGRRGPSESRLRRGLTGRGAVVILESYFITGSYMDWTGGESIWGRSVIKALSDLGYTYLFVPTLSHALHL</sequence>
<evidence type="ECO:0000256" key="1">
    <source>
        <dbReference type="SAM" id="MobiDB-lite"/>
    </source>
</evidence>
<gene>
    <name evidence="2" type="ORF">FIBSPDRAFT_1051634</name>
</gene>
<keyword evidence="3" id="KW-1185">Reference proteome</keyword>
<evidence type="ECO:0000313" key="2">
    <source>
        <dbReference type="EMBL" id="KZP09922.1"/>
    </source>
</evidence>